<dbReference type="PANTHER" id="PTHR44663:SF1">
    <property type="entry name" value="JUNCTIONAL ADHESION MOLECULE 2 PRECURSOR"/>
    <property type="match status" value="1"/>
</dbReference>
<dbReference type="AlphaFoldDB" id="A0A6A4S355"/>
<dbReference type="SMART" id="SM00406">
    <property type="entry name" value="IGv"/>
    <property type="match status" value="1"/>
</dbReference>
<dbReference type="GO" id="GO:0005886">
    <property type="term" value="C:plasma membrane"/>
    <property type="evidence" value="ECO:0007669"/>
    <property type="project" value="TreeGrafter"/>
</dbReference>
<dbReference type="InterPro" id="IPR036179">
    <property type="entry name" value="Ig-like_dom_sf"/>
</dbReference>
<dbReference type="SUPFAM" id="SSF48726">
    <property type="entry name" value="Immunoglobulin"/>
    <property type="match status" value="2"/>
</dbReference>
<comment type="caution">
    <text evidence="4">The sequence shown here is derived from an EMBL/GenBank/DDBJ whole genome shotgun (WGS) entry which is preliminary data.</text>
</comment>
<dbReference type="GO" id="GO:0009986">
    <property type="term" value="C:cell surface"/>
    <property type="evidence" value="ECO:0007669"/>
    <property type="project" value="TreeGrafter"/>
</dbReference>
<keyword evidence="2" id="KW-0812">Transmembrane</keyword>
<keyword evidence="2" id="KW-0472">Membrane</keyword>
<dbReference type="Gene3D" id="2.60.40.10">
    <property type="entry name" value="Immunoglobulins"/>
    <property type="match status" value="2"/>
</dbReference>
<dbReference type="InterPro" id="IPR013783">
    <property type="entry name" value="Ig-like_fold"/>
</dbReference>
<dbReference type="GO" id="GO:0070160">
    <property type="term" value="C:tight junction"/>
    <property type="evidence" value="ECO:0007669"/>
    <property type="project" value="TreeGrafter"/>
</dbReference>
<dbReference type="SMART" id="SM00408">
    <property type="entry name" value="IGc2"/>
    <property type="match status" value="2"/>
</dbReference>
<dbReference type="InterPro" id="IPR007110">
    <property type="entry name" value="Ig-like_dom"/>
</dbReference>
<sequence>MKRLEIVIFSLDKAGPVCLSVTVSTSKPKVEVHEHTDAVLACEFRTEKDQNPRIEWKKRGKAVTFVYFNDKFTRSYAGRAQMEGATLTIHAVTQKDSGEYRCEVTASEDHVNLGEASVTLNVLVPPHVPSCEVPGSVFVGSGLDLLCKDKLSVPPATYRWYKDNRALTATADTPYSIDTIKGTLKFKSVSKVDTGMYRCESSNSAGAPKSCVAQQLQVVEYPLNMTILIAGAAGFVTLVLLCCICVCVCRRRGCCKRHCLNYTQFVFFVLDQLRTRYCREILKVVLSCKSTVKKQNKKKYIHTRPNEPPWCLTGGGEKISPSLTPPLTLICGCGKKGQQQCDRQHKPRRYDQWISARHTERGGGEPPDGAARSARNKANGTEMDRRAAAAAAPASPSTEDRRGF</sequence>
<evidence type="ECO:0000313" key="4">
    <source>
        <dbReference type="EMBL" id="KAF0026598.1"/>
    </source>
</evidence>
<feature type="compositionally biased region" description="Low complexity" evidence="1">
    <location>
        <begin position="388"/>
        <end position="397"/>
    </location>
</feature>
<gene>
    <name evidence="4" type="ORF">F2P81_021335</name>
</gene>
<feature type="region of interest" description="Disordered" evidence="1">
    <location>
        <begin position="354"/>
        <end position="404"/>
    </location>
</feature>
<dbReference type="PROSITE" id="PS50835">
    <property type="entry name" value="IG_LIKE"/>
    <property type="match status" value="2"/>
</dbReference>
<dbReference type="SMART" id="SM00409">
    <property type="entry name" value="IG"/>
    <property type="match status" value="2"/>
</dbReference>
<name>A0A6A4S355_SCOMX</name>
<organism evidence="4 5">
    <name type="scientific">Scophthalmus maximus</name>
    <name type="common">Turbot</name>
    <name type="synonym">Psetta maxima</name>
    <dbReference type="NCBI Taxonomy" id="52904"/>
    <lineage>
        <taxon>Eukaryota</taxon>
        <taxon>Metazoa</taxon>
        <taxon>Chordata</taxon>
        <taxon>Craniata</taxon>
        <taxon>Vertebrata</taxon>
        <taxon>Euteleostomi</taxon>
        <taxon>Actinopterygii</taxon>
        <taxon>Neopterygii</taxon>
        <taxon>Teleostei</taxon>
        <taxon>Neoteleostei</taxon>
        <taxon>Acanthomorphata</taxon>
        <taxon>Carangaria</taxon>
        <taxon>Pleuronectiformes</taxon>
        <taxon>Pleuronectoidei</taxon>
        <taxon>Scophthalmidae</taxon>
        <taxon>Scophthalmus</taxon>
    </lineage>
</organism>
<evidence type="ECO:0000259" key="3">
    <source>
        <dbReference type="PROSITE" id="PS50835"/>
    </source>
</evidence>
<feature type="domain" description="Ig-like" evidence="3">
    <location>
        <begin position="126"/>
        <end position="217"/>
    </location>
</feature>
<dbReference type="Pfam" id="PF07686">
    <property type="entry name" value="V-set"/>
    <property type="match status" value="1"/>
</dbReference>
<dbReference type="InterPro" id="IPR042625">
    <property type="entry name" value="JAM2"/>
</dbReference>
<accession>A0A6A4S355</accession>
<dbReference type="Pfam" id="PF13927">
    <property type="entry name" value="Ig_3"/>
    <property type="match status" value="1"/>
</dbReference>
<dbReference type="EMBL" id="VEVO01000019">
    <property type="protein sequence ID" value="KAF0026598.1"/>
    <property type="molecule type" value="Genomic_DNA"/>
</dbReference>
<evidence type="ECO:0000256" key="1">
    <source>
        <dbReference type="SAM" id="MobiDB-lite"/>
    </source>
</evidence>
<keyword evidence="2" id="KW-1133">Transmembrane helix</keyword>
<evidence type="ECO:0000313" key="5">
    <source>
        <dbReference type="Proteomes" id="UP000438429"/>
    </source>
</evidence>
<dbReference type="GO" id="GO:0098636">
    <property type="term" value="C:protein complex involved in cell adhesion"/>
    <property type="evidence" value="ECO:0007669"/>
    <property type="project" value="TreeGrafter"/>
</dbReference>
<feature type="domain" description="Ig-like" evidence="3">
    <location>
        <begin position="16"/>
        <end position="119"/>
    </location>
</feature>
<dbReference type="InterPro" id="IPR003598">
    <property type="entry name" value="Ig_sub2"/>
</dbReference>
<dbReference type="Proteomes" id="UP000438429">
    <property type="component" value="Unassembled WGS sequence"/>
</dbReference>
<feature type="transmembrane region" description="Helical" evidence="2">
    <location>
        <begin position="225"/>
        <end position="248"/>
    </location>
</feature>
<dbReference type="InterPro" id="IPR013106">
    <property type="entry name" value="Ig_V-set"/>
</dbReference>
<dbReference type="GO" id="GO:0007159">
    <property type="term" value="P:leukocyte cell-cell adhesion"/>
    <property type="evidence" value="ECO:0007669"/>
    <property type="project" value="TreeGrafter"/>
</dbReference>
<evidence type="ECO:0000256" key="2">
    <source>
        <dbReference type="SAM" id="Phobius"/>
    </source>
</evidence>
<dbReference type="PANTHER" id="PTHR44663">
    <property type="entry name" value="JUNCTIONAL ADHESION MOLECULE B"/>
    <property type="match status" value="1"/>
</dbReference>
<protein>
    <recommendedName>
        <fullName evidence="3">Ig-like domain-containing protein</fullName>
    </recommendedName>
</protein>
<reference evidence="4 5" key="1">
    <citation type="submission" date="2019-06" db="EMBL/GenBank/DDBJ databases">
        <title>Draft genomes of female and male turbot (Scophthalmus maximus).</title>
        <authorList>
            <person name="Xu H."/>
            <person name="Xu X.-W."/>
            <person name="Shao C."/>
            <person name="Chen S."/>
        </authorList>
    </citation>
    <scope>NUCLEOTIDE SEQUENCE [LARGE SCALE GENOMIC DNA]</scope>
    <source>
        <strain evidence="4">Ysfricsl-2016a</strain>
        <tissue evidence="4">Blood</tissue>
    </source>
</reference>
<dbReference type="InterPro" id="IPR003599">
    <property type="entry name" value="Ig_sub"/>
</dbReference>
<proteinExistence type="predicted"/>